<dbReference type="InterPro" id="IPR051199">
    <property type="entry name" value="LPS_LOS_Heptosyltrfase"/>
</dbReference>
<protein>
    <submittedName>
        <fullName evidence="3">Lipopolysaccharide heptosyltransferase I</fullName>
    </submittedName>
</protein>
<evidence type="ECO:0000313" key="4">
    <source>
        <dbReference type="Proteomes" id="UP000003277"/>
    </source>
</evidence>
<dbReference type="AlphaFoldDB" id="H1CZ33"/>
<accession>H1CZ33</accession>
<dbReference type="Proteomes" id="UP000003277">
    <property type="component" value="Unassembled WGS sequence"/>
</dbReference>
<name>H1CZ33_9FIRM</name>
<sequence length="347" mass="38902">MKKDYKNILIIKMSSLGDIIHALPSLYVLRKAYPKSRITWAVHPSFAGILPGKPWIDEIYLVDRKRIRQLSYLREVHHDLKARHFDLVIDLQMIAKSGIISFLSGCSERIGYQDGREGSFLASRPISGPHKKGHIIEQLLDVMRYLGCDVSEIEFPIHDYKKELSQVKDLLQKEGIVGPYVVLVPGTRGEQKKWPLSYWGELASSLSERGIYNVISGTAGEMDMGNRIKDMSPSPCTVNLMGRTNLLQLAALERLASLHISSDTGPLHIANAVHTPLIALFGPTLPDRSGPYGNPDSYVIMADHPGTKECRMDTIPVEKVLKKALDILESDIEDHHGTYYQPEQPVD</sequence>
<evidence type="ECO:0000256" key="2">
    <source>
        <dbReference type="ARBA" id="ARBA00022679"/>
    </source>
</evidence>
<comment type="caution">
    <text evidence="3">The sequence shown here is derived from an EMBL/GenBank/DDBJ whole genome shotgun (WGS) entry which is preliminary data.</text>
</comment>
<organism evidence="3 4">
    <name type="scientific">Dialister succinatiphilus YIT 11850</name>
    <dbReference type="NCBI Taxonomy" id="742743"/>
    <lineage>
        <taxon>Bacteria</taxon>
        <taxon>Bacillati</taxon>
        <taxon>Bacillota</taxon>
        <taxon>Negativicutes</taxon>
        <taxon>Veillonellales</taxon>
        <taxon>Veillonellaceae</taxon>
        <taxon>Dialister</taxon>
    </lineage>
</organism>
<dbReference type="Gene3D" id="3.40.50.2000">
    <property type="entry name" value="Glycogen Phosphorylase B"/>
    <property type="match status" value="2"/>
</dbReference>
<dbReference type="eggNOG" id="COG0859">
    <property type="taxonomic scope" value="Bacteria"/>
</dbReference>
<dbReference type="InterPro" id="IPR002201">
    <property type="entry name" value="Glyco_trans_9"/>
</dbReference>
<dbReference type="GeneID" id="98912287"/>
<dbReference type="GO" id="GO:0009244">
    <property type="term" value="P:lipopolysaccharide core region biosynthetic process"/>
    <property type="evidence" value="ECO:0007669"/>
    <property type="project" value="TreeGrafter"/>
</dbReference>
<dbReference type="Pfam" id="PF01075">
    <property type="entry name" value="Glyco_transf_9"/>
    <property type="match status" value="1"/>
</dbReference>
<dbReference type="OrthoDB" id="9797795at2"/>
<dbReference type="SUPFAM" id="SSF53756">
    <property type="entry name" value="UDP-Glycosyltransferase/glycogen phosphorylase"/>
    <property type="match status" value="1"/>
</dbReference>
<dbReference type="PATRIC" id="fig|742743.3.peg.631"/>
<keyword evidence="4" id="KW-1185">Reference proteome</keyword>
<reference evidence="3 4" key="1">
    <citation type="submission" date="2011-11" db="EMBL/GenBank/DDBJ databases">
        <title>The Genome Sequence of Dialister succinatiphilus YIT 11850.</title>
        <authorList>
            <consortium name="The Broad Institute Genome Sequencing Platform"/>
            <person name="Earl A."/>
            <person name="Ward D."/>
            <person name="Feldgarden M."/>
            <person name="Gevers D."/>
            <person name="Morotomi M."/>
            <person name="Young S.K."/>
            <person name="Zeng Q."/>
            <person name="Gargeya S."/>
            <person name="Fitzgerald M."/>
            <person name="Haas B."/>
            <person name="Abouelleil A."/>
            <person name="Alvarado L."/>
            <person name="Arachchi H.M."/>
            <person name="Berlin A."/>
            <person name="Brown A."/>
            <person name="Chapman S.B."/>
            <person name="Dunbar C."/>
            <person name="Gearin G."/>
            <person name="Goldberg J."/>
            <person name="Griggs A."/>
            <person name="Gujja S."/>
            <person name="Heiman D."/>
            <person name="Howarth C."/>
            <person name="Lui A."/>
            <person name="MacDonald P.J.P."/>
            <person name="Montmayeur A."/>
            <person name="Murphy C."/>
            <person name="Neiman D."/>
            <person name="Pearson M."/>
            <person name="Priest M."/>
            <person name="Roberts A."/>
            <person name="Saif S."/>
            <person name="Shea T."/>
            <person name="Sisk P."/>
            <person name="Stolte C."/>
            <person name="Sykes S."/>
            <person name="Wortman J."/>
            <person name="Nusbaum C."/>
            <person name="Birren B."/>
        </authorList>
    </citation>
    <scope>NUCLEOTIDE SEQUENCE [LARGE SCALE GENOMIC DNA]</scope>
    <source>
        <strain evidence="3 4">YIT 11850</strain>
    </source>
</reference>
<gene>
    <name evidence="3" type="ORF">HMPREF9453_00621</name>
</gene>
<dbReference type="PANTHER" id="PTHR30160:SF1">
    <property type="entry name" value="LIPOPOLYSACCHARIDE 1,2-N-ACETYLGLUCOSAMINETRANSFERASE-RELATED"/>
    <property type="match status" value="1"/>
</dbReference>
<dbReference type="GO" id="GO:0005829">
    <property type="term" value="C:cytosol"/>
    <property type="evidence" value="ECO:0007669"/>
    <property type="project" value="TreeGrafter"/>
</dbReference>
<dbReference type="PANTHER" id="PTHR30160">
    <property type="entry name" value="TETRAACYLDISACCHARIDE 4'-KINASE-RELATED"/>
    <property type="match status" value="1"/>
</dbReference>
<dbReference type="RefSeq" id="WP_008859125.1">
    <property type="nucleotide sequence ID" value="NZ_JH591187.1"/>
</dbReference>
<evidence type="ECO:0000313" key="3">
    <source>
        <dbReference type="EMBL" id="EHO63604.1"/>
    </source>
</evidence>
<evidence type="ECO:0000256" key="1">
    <source>
        <dbReference type="ARBA" id="ARBA00022676"/>
    </source>
</evidence>
<keyword evidence="2 3" id="KW-0808">Transferase</keyword>
<keyword evidence="1" id="KW-0328">Glycosyltransferase</keyword>
<proteinExistence type="predicted"/>
<dbReference type="STRING" id="742743.HMPREF9453_00621"/>
<dbReference type="GO" id="GO:0008713">
    <property type="term" value="F:ADP-heptose-lipopolysaccharide heptosyltransferase activity"/>
    <property type="evidence" value="ECO:0007669"/>
    <property type="project" value="TreeGrafter"/>
</dbReference>
<dbReference type="HOGENOM" id="CLU_038371_0_0_9"/>
<dbReference type="CDD" id="cd03789">
    <property type="entry name" value="GT9_LPS_heptosyltransferase"/>
    <property type="match status" value="1"/>
</dbReference>
<dbReference type="EMBL" id="ADLT01000015">
    <property type="protein sequence ID" value="EHO63604.1"/>
    <property type="molecule type" value="Genomic_DNA"/>
</dbReference>